<evidence type="ECO:0000256" key="7">
    <source>
        <dbReference type="ARBA" id="ARBA00023163"/>
    </source>
</evidence>
<reference evidence="14" key="4">
    <citation type="submission" date="2015-06" db="UniProtKB">
        <authorList>
            <consortium name="EnsemblFungi"/>
        </authorList>
    </citation>
    <scope>IDENTIFICATION</scope>
</reference>
<feature type="compositionally biased region" description="Acidic residues" evidence="10">
    <location>
        <begin position="1296"/>
        <end position="1316"/>
    </location>
</feature>
<proteinExistence type="inferred from homology"/>
<feature type="compositionally biased region" description="Low complexity" evidence="10">
    <location>
        <begin position="474"/>
        <end position="489"/>
    </location>
</feature>
<dbReference type="GO" id="GO:0141221">
    <property type="term" value="F:histone deacetylase activity, hydrolytic mechanism"/>
    <property type="evidence" value="ECO:0007669"/>
    <property type="project" value="UniProtKB-EC"/>
</dbReference>
<reference evidence="15" key="1">
    <citation type="submission" date="2010-11" db="EMBL/GenBank/DDBJ databases">
        <title>The genome sequence of Microbotryum violaceum strain p1A1 Lamole.</title>
        <authorList>
            <person name="Cuomo C."/>
            <person name="Perlin M."/>
            <person name="Young S.K."/>
            <person name="Zeng Q."/>
            <person name="Gargeya S."/>
            <person name="Alvarado L."/>
            <person name="Berlin A."/>
            <person name="Chapman S.B."/>
            <person name="Chen Z."/>
            <person name="Freedman E."/>
            <person name="Gellesch M."/>
            <person name="Goldberg J."/>
            <person name="Griggs A."/>
            <person name="Gujja S."/>
            <person name="Heilman E."/>
            <person name="Heiman D."/>
            <person name="Howarth C."/>
            <person name="Mehta T."/>
            <person name="Neiman D."/>
            <person name="Pearson M."/>
            <person name="Roberts A."/>
            <person name="Saif S."/>
            <person name="Shea T."/>
            <person name="Shenoy N."/>
            <person name="Sisk P."/>
            <person name="Stolte C."/>
            <person name="Sykes S."/>
            <person name="White J."/>
            <person name="Yandava C."/>
            <person name="Haas B."/>
            <person name="Nusbaum C."/>
            <person name="Birren B."/>
        </authorList>
    </citation>
    <scope>NUCLEOTIDE SEQUENCE [LARGE SCALE GENOMIC DNA]</scope>
    <source>
        <strain evidence="15">p1A1 Lamole</strain>
    </source>
</reference>
<dbReference type="GO" id="GO:0032040">
    <property type="term" value="C:small-subunit processome"/>
    <property type="evidence" value="ECO:0007669"/>
    <property type="project" value="UniProtKB-ARBA"/>
</dbReference>
<reference evidence="13" key="2">
    <citation type="submission" date="2010-11" db="EMBL/GenBank/DDBJ databases">
        <authorList>
            <consortium name="The Broad Institute Genome Sequencing Platform"/>
            <person name="Earl A."/>
            <person name="Ward D."/>
            <person name="Feldgarden M."/>
            <person name="Gevers D."/>
            <person name="Butler R."/>
            <person name="Young S.K."/>
            <person name="Zeng Q."/>
            <person name="Gargeya S."/>
            <person name="Fitzgerald M."/>
            <person name="Haas B."/>
            <person name="Abouelleil A."/>
            <person name="Alvarado L."/>
            <person name="Arachchi H.M."/>
            <person name="Berlin A."/>
            <person name="Brown A."/>
            <person name="Chapman S.B."/>
            <person name="Chen Z."/>
            <person name="Dunbar C."/>
            <person name="Freedman E."/>
            <person name="Gearin G."/>
            <person name="Gellesch M."/>
            <person name="Goldberg J."/>
            <person name="Griggs A."/>
            <person name="Gujja S."/>
            <person name="Heilman E."/>
            <person name="Heiman D."/>
            <person name="Howarth C."/>
            <person name="Larson L."/>
            <person name="Lui A."/>
            <person name="MacDonald P.J.P."/>
            <person name="Mehta T."/>
            <person name="Montmayeur A."/>
            <person name="Murphy C."/>
            <person name="Neiman D."/>
            <person name="Pearson M."/>
            <person name="Priest M."/>
            <person name="Roberts A."/>
            <person name="Saif S."/>
            <person name="Shea T."/>
            <person name="Shenoy N."/>
            <person name="Sisk P."/>
            <person name="Stolte C."/>
            <person name="Sykes S."/>
            <person name="White J."/>
            <person name="Yandava C."/>
            <person name="Wortman J."/>
            <person name="Nusbaum C."/>
            <person name="Birren B."/>
        </authorList>
    </citation>
    <scope>NUCLEOTIDE SEQUENCE</scope>
    <source>
        <strain evidence="13">P1A1 Lamole</strain>
    </source>
</reference>
<feature type="region of interest" description="Disordered" evidence="10">
    <location>
        <begin position="1093"/>
        <end position="1132"/>
    </location>
</feature>
<dbReference type="PANTHER" id="PTHR10625:SF10">
    <property type="entry name" value="HISTONE DEACETYLASE HDAC1"/>
    <property type="match status" value="1"/>
</dbReference>
<dbReference type="GO" id="GO:0032221">
    <property type="term" value="C:Rpd3S complex"/>
    <property type="evidence" value="ECO:0007669"/>
    <property type="project" value="UniProtKB-ARBA"/>
</dbReference>
<keyword evidence="7" id="KW-0804">Transcription</keyword>
<dbReference type="Gene3D" id="3.40.800.20">
    <property type="entry name" value="Histone deacetylase domain"/>
    <property type="match status" value="1"/>
</dbReference>
<reference evidence="13 15" key="3">
    <citation type="journal article" date="2015" name="BMC Genomics">
        <title>Sex and parasites: genomic and transcriptomic analysis of Microbotryum lychnidis-dioicae, the biotrophic and plant-castrating anther smut fungus.</title>
        <authorList>
            <person name="Perlin M.H."/>
            <person name="Amselem J."/>
            <person name="Fontanillas E."/>
            <person name="Toh S.S."/>
            <person name="Chen Z."/>
            <person name="Goldberg J."/>
            <person name="Duplessis S."/>
            <person name="Henrissat B."/>
            <person name="Young S."/>
            <person name="Zeng Q."/>
            <person name="Aguileta G."/>
            <person name="Petit E."/>
            <person name="Badouin H."/>
            <person name="Andrews J."/>
            <person name="Razeeq D."/>
            <person name="Gabaldon T."/>
            <person name="Quesneville H."/>
            <person name="Giraud T."/>
            <person name="Hood M.E."/>
            <person name="Schultz D.J."/>
            <person name="Cuomo C.A."/>
        </authorList>
    </citation>
    <scope>NUCLEOTIDE SEQUENCE [LARGE SCALE GENOMIC DNA]</scope>
    <source>
        <strain evidence="13">P1A1 Lamole</strain>
        <strain evidence="15">p1A1 Lamole</strain>
    </source>
</reference>
<keyword evidence="3" id="KW-0678">Repressor</keyword>
<evidence type="ECO:0000256" key="1">
    <source>
        <dbReference type="ARBA" id="ARBA00004604"/>
    </source>
</evidence>
<keyword evidence="4" id="KW-0378">Hydrolase</keyword>
<dbReference type="InterPro" id="IPR023801">
    <property type="entry name" value="His_deacetylse_dom"/>
</dbReference>
<name>U5HF35_USTV1</name>
<dbReference type="SUPFAM" id="SSF50998">
    <property type="entry name" value="Quinoprotein alcohol dehydrogenase-like"/>
    <property type="match status" value="1"/>
</dbReference>
<feature type="compositionally biased region" description="Low complexity" evidence="10">
    <location>
        <begin position="568"/>
        <end position="581"/>
    </location>
</feature>
<dbReference type="EnsemblFungi" id="MVLG_05722T0">
    <property type="protein sequence ID" value="MVLG_05722T0"/>
    <property type="gene ID" value="MVLG_05722"/>
</dbReference>
<comment type="similarity">
    <text evidence="9">Belongs to the histone deacetylase family. HD Type 1 subfamily.</text>
</comment>
<dbReference type="SUPFAM" id="SSF52768">
    <property type="entry name" value="Arginase/deacetylase"/>
    <property type="match status" value="1"/>
</dbReference>
<evidence type="ECO:0000256" key="6">
    <source>
        <dbReference type="ARBA" id="ARBA00023015"/>
    </source>
</evidence>
<dbReference type="InterPro" id="IPR007148">
    <property type="entry name" value="SSU_processome_Utp12"/>
</dbReference>
<dbReference type="Proteomes" id="UP000017200">
    <property type="component" value="Unassembled WGS sequence"/>
</dbReference>
<dbReference type="STRING" id="683840.U5HF35"/>
<dbReference type="GO" id="GO:0070210">
    <property type="term" value="C:Rpd3L-Expanded complex"/>
    <property type="evidence" value="ECO:0007669"/>
    <property type="project" value="TreeGrafter"/>
</dbReference>
<dbReference type="InterPro" id="IPR015943">
    <property type="entry name" value="WD40/YVTN_repeat-like_dom_sf"/>
</dbReference>
<evidence type="ECO:0000256" key="3">
    <source>
        <dbReference type="ARBA" id="ARBA00022491"/>
    </source>
</evidence>
<dbReference type="InterPro" id="IPR037138">
    <property type="entry name" value="His_deacetylse_dom_sf"/>
</dbReference>
<dbReference type="GO" id="GO:0031507">
    <property type="term" value="P:heterochromatin formation"/>
    <property type="evidence" value="ECO:0007669"/>
    <property type="project" value="TreeGrafter"/>
</dbReference>
<gene>
    <name evidence="13" type="ORF">MVLG_05722</name>
</gene>
<keyword evidence="8" id="KW-0539">Nucleus</keyword>
<keyword evidence="15" id="KW-1185">Reference proteome</keyword>
<dbReference type="Gene3D" id="2.130.10.10">
    <property type="entry name" value="YVTN repeat-like/Quinoprotein amine dehydrogenase"/>
    <property type="match status" value="1"/>
</dbReference>
<dbReference type="InterPro" id="IPR003084">
    <property type="entry name" value="HDAC_I/II"/>
</dbReference>
<protein>
    <recommendedName>
        <fullName evidence="2">histone deacetylase</fullName>
        <ecNumber evidence="2">3.5.1.98</ecNumber>
    </recommendedName>
</protein>
<evidence type="ECO:0000259" key="11">
    <source>
        <dbReference type="Pfam" id="PF00850"/>
    </source>
</evidence>
<feature type="compositionally biased region" description="Basic and acidic residues" evidence="10">
    <location>
        <begin position="429"/>
        <end position="448"/>
    </location>
</feature>
<feature type="compositionally biased region" description="Acidic residues" evidence="10">
    <location>
        <begin position="1365"/>
        <end position="1389"/>
    </location>
</feature>
<evidence type="ECO:0000313" key="14">
    <source>
        <dbReference type="EnsemblFungi" id="MVLG_05722T0"/>
    </source>
</evidence>
<comment type="subcellular location">
    <subcellularLocation>
        <location evidence="1">Nucleus</location>
        <location evidence="1">Nucleolus</location>
    </subcellularLocation>
</comment>
<evidence type="ECO:0000256" key="10">
    <source>
        <dbReference type="SAM" id="MobiDB-lite"/>
    </source>
</evidence>
<feature type="region of interest" description="Disordered" evidence="10">
    <location>
        <begin position="1029"/>
        <end position="1069"/>
    </location>
</feature>
<evidence type="ECO:0000313" key="13">
    <source>
        <dbReference type="EMBL" id="KDE03838.1"/>
    </source>
</evidence>
<evidence type="ECO:0000313" key="15">
    <source>
        <dbReference type="Proteomes" id="UP000017200"/>
    </source>
</evidence>
<feature type="region of interest" description="Disordered" evidence="10">
    <location>
        <begin position="684"/>
        <end position="707"/>
    </location>
</feature>
<dbReference type="PANTHER" id="PTHR10625">
    <property type="entry name" value="HISTONE DEACETYLASE HDAC1-RELATED"/>
    <property type="match status" value="1"/>
</dbReference>
<evidence type="ECO:0000256" key="9">
    <source>
        <dbReference type="ARBA" id="ARBA00061569"/>
    </source>
</evidence>
<dbReference type="InParanoid" id="U5HF35"/>
<keyword evidence="5" id="KW-0156">Chromatin regulator</keyword>
<dbReference type="FunFam" id="3.40.800.20:FF:000001">
    <property type="entry name" value="Histone deacetylase"/>
    <property type="match status" value="1"/>
</dbReference>
<feature type="region of interest" description="Disordered" evidence="10">
    <location>
        <begin position="405"/>
        <end position="604"/>
    </location>
</feature>
<feature type="domain" description="Histone deacetylase" evidence="11">
    <location>
        <begin position="37"/>
        <end position="342"/>
    </location>
</feature>
<feature type="compositionally biased region" description="Acidic residues" evidence="10">
    <location>
        <begin position="419"/>
        <end position="428"/>
    </location>
</feature>
<organism evidence="13">
    <name type="scientific">Microbotryum lychnidis-dioicae (strain p1A1 Lamole / MvSl-1064)</name>
    <name type="common">Anther smut fungus</name>
    <dbReference type="NCBI Taxonomy" id="683840"/>
    <lineage>
        <taxon>Eukaryota</taxon>
        <taxon>Fungi</taxon>
        <taxon>Dikarya</taxon>
        <taxon>Basidiomycota</taxon>
        <taxon>Pucciniomycotina</taxon>
        <taxon>Microbotryomycetes</taxon>
        <taxon>Microbotryales</taxon>
        <taxon>Microbotryaceae</taxon>
        <taxon>Microbotryum</taxon>
    </lineage>
</organism>
<dbReference type="PRINTS" id="PR01271">
    <property type="entry name" value="HISDACETLASE"/>
</dbReference>
<evidence type="ECO:0000259" key="12">
    <source>
        <dbReference type="Pfam" id="PF04003"/>
    </source>
</evidence>
<dbReference type="OrthoDB" id="1918432at2759"/>
<evidence type="ECO:0000256" key="2">
    <source>
        <dbReference type="ARBA" id="ARBA00012111"/>
    </source>
</evidence>
<dbReference type="EC" id="3.5.1.98" evidence="2"/>
<dbReference type="Pfam" id="PF00850">
    <property type="entry name" value="Hist_deacetyl"/>
    <property type="match status" value="1"/>
</dbReference>
<sequence length="1389" mass="150319">MSSTAAAGIMTPVTGAKKRTCYFFDSDIGNYHYGPSHPMKPHRIRMTHSLVMNYGLYKKMEIFRAKPATRKEMAQFHTDEYVDFLSRVTPDLIEQAAEGMGVTGAGTGAARAGGISREMGKFNVGDDCPVFDGLFEYCSISAGGSMEGAARLSRDKCDIAINWAGGLHHAKKAEASGFCYINDIVLGILELLRYHPRVLYVDIDVHHGDGVEEAFYTTDRVMTCSFHKYGEFFPGTGDIKDIGYGKGRNYSVNFPLRDGITDEAYKSVFEPVISQIMEWYRPSAVVLQCGGDSLSGDKIGTLNLSMRGHANCVQYIKSFGLPLLLLGGGGYTIRNVSRTWAFETGLAAGQELGGNIPMNEYYEYYGPTYQLDVPQCNMDDLNTREYLEKIKTQVFETLRHTGAAPSVQLQPIPRTAMDLDSDDEEEDTRDLNQRRSQHSRDAQIQRDDEFSDSEDEGEGGRRDRQSWQSLGTDVKGNGSVAAGSANGAKMMGGTPSIEALTTPGQAEAEDVEVAKGGPGEEENLTVSAARRTTVAGEGEDDGQGGDGDHSTSRTPPATMGKKDRPTARRTTAITPRSTSASDVLTRFSPSPSPSSSSPASSSSSTYYYAHLHRAPDTHTLRVYDTSSGKCISRWASDVHSLGRAGEEGAEEGETEEQQARHKVHAIEWAWVPSAKLEMEKIVEGAEEDGQGDKKRGKKRRKSDSQIETLVAPAPAPVAAVDTPGPKLVLVLGQESGEILVWSPNGTEEWILSHPSVNSPVTALASPATSTGHLWSTHQDGIARVWDLTTRSLIARTTVLGDQVTAWDDLAVRYASPSSEENKIPIHLVLSKASLHIYSLSLGTKAPKKDRVKELKSTLVGRCTGHVDVARVEWVQYKVDESAMEEDSAVEKDDLAFFTYSKTDRFVQLWSFSLSSASKDAQLVARLGLDWGVQAIASNVAHLVAIDAEGKGYLTSLPSTTGSSKKVQALKVETEIQGATLANAALRSDKLVLCRDGVKPVFEQVEYLSEVGSLVEKIALEKNAAGLFANGQEENAPPSRYVEHPSSNSRSAEPNLATEGGDDDDDLAHSGQLDVDLAEPTLADRLQAMNVSKAQQSKDALAIREDDEELSSGEDERLSSDEDEDEEDLSNRLAAPATTLTTTLIQALHSSDAPLLESCLLHDSPSLIRSTVQKLPSGSLVLNLLEALVQRLGTGKGGKVGGTASVQRSRGLIEWVKQVLVVHVGFLVTIPSLVTRLSALHASLTNRLSIQPTLFALNGRLDLVLAQIQSRQGAIKRRVAAKGGKVAAQGTRYVEGESSEDSEEGEGSEDSEDEGSVEDVMLGGDEEEEDEDSEEGSEEEDEELGSAEEGSAGGKEGMEGLLGLEASEDDEEDDDDEEEDDEEDDEDESD</sequence>
<dbReference type="EMBL" id="AEIJ01000611">
    <property type="status" value="NOT_ANNOTATED_CDS"/>
    <property type="molecule type" value="Genomic_DNA"/>
</dbReference>
<feature type="region of interest" description="Disordered" evidence="10">
    <location>
        <begin position="1285"/>
        <end position="1389"/>
    </location>
</feature>
<dbReference type="InterPro" id="IPR011047">
    <property type="entry name" value="Quinoprotein_ADH-like_sf"/>
</dbReference>
<keyword evidence="6" id="KW-0805">Transcription regulation</keyword>
<dbReference type="PRINTS" id="PR01270">
    <property type="entry name" value="HDASUPER"/>
</dbReference>
<dbReference type="InterPro" id="IPR023696">
    <property type="entry name" value="Ureohydrolase_dom_sf"/>
</dbReference>
<dbReference type="EMBL" id="GL541724">
    <property type="protein sequence ID" value="KDE03838.1"/>
    <property type="molecule type" value="Genomic_DNA"/>
</dbReference>
<feature type="domain" description="Small-subunit processome Utp12" evidence="12">
    <location>
        <begin position="1151"/>
        <end position="1264"/>
    </location>
</feature>
<accession>U5HF35</accession>
<feature type="compositionally biased region" description="Acidic residues" evidence="10">
    <location>
        <begin position="1323"/>
        <end position="1345"/>
    </location>
</feature>
<dbReference type="Pfam" id="PF04003">
    <property type="entry name" value="Utp12"/>
    <property type="match status" value="1"/>
</dbReference>
<evidence type="ECO:0000256" key="4">
    <source>
        <dbReference type="ARBA" id="ARBA00022801"/>
    </source>
</evidence>
<dbReference type="InterPro" id="IPR000286">
    <property type="entry name" value="HDACs"/>
</dbReference>
<feature type="compositionally biased region" description="Low complexity" evidence="10">
    <location>
        <begin position="593"/>
        <end position="604"/>
    </location>
</feature>
<evidence type="ECO:0000256" key="8">
    <source>
        <dbReference type="ARBA" id="ARBA00023242"/>
    </source>
</evidence>
<dbReference type="HOGENOM" id="CLU_255062_0_0_1"/>
<evidence type="ECO:0000256" key="5">
    <source>
        <dbReference type="ARBA" id="ARBA00022853"/>
    </source>
</evidence>